<proteinExistence type="predicted"/>
<keyword evidence="1" id="KW-0812">Transmembrane</keyword>
<accession>M1WY45</accession>
<evidence type="ECO:0000256" key="1">
    <source>
        <dbReference type="SAM" id="Phobius"/>
    </source>
</evidence>
<organism evidence="3 4">
    <name type="scientific">Pseudodesulfovibrio piezophilus (strain DSM 21447 / JCM 15486 / C1TLV30)</name>
    <name type="common">Desulfovibrio piezophilus</name>
    <dbReference type="NCBI Taxonomy" id="1322246"/>
    <lineage>
        <taxon>Bacteria</taxon>
        <taxon>Pseudomonadati</taxon>
        <taxon>Thermodesulfobacteriota</taxon>
        <taxon>Desulfovibrionia</taxon>
        <taxon>Desulfovibrionales</taxon>
        <taxon>Desulfovibrionaceae</taxon>
    </lineage>
</organism>
<dbReference type="EMBL" id="FO203427">
    <property type="protein sequence ID" value="CCH50118.1"/>
    <property type="molecule type" value="Genomic_DNA"/>
</dbReference>
<dbReference type="RefSeq" id="WP_015416160.1">
    <property type="nucleotide sequence ID" value="NC_020409.1"/>
</dbReference>
<keyword evidence="1" id="KW-0472">Membrane</keyword>
<dbReference type="STRING" id="1322246.BN4_20056"/>
<dbReference type="HOGENOM" id="CLU_1608208_0_0_7"/>
<feature type="chain" id="PRO_5004019813" description="PEP-CTERM protein-sorting domain-containing protein" evidence="2">
    <location>
        <begin position="23"/>
        <end position="165"/>
    </location>
</feature>
<dbReference type="BioCyc" id="DPIE1322246:BN4_RS14525-MONOMER"/>
<reference evidence="4" key="2">
    <citation type="journal article" date="2013" name="Stand. Genomic Sci.">
        <title>Complete genome sequence of Desulfocapsa sulfexigens, a marine deltaproteobacterium specialized in disproportionating inorganic sulfur compounds.</title>
        <authorList>
            <person name="Finster K.W."/>
            <person name="Kjeldsen K.U."/>
            <person name="Kube M."/>
            <person name="Reinhardt R."/>
            <person name="Mussmann M."/>
            <person name="Amann R."/>
            <person name="Schreiber L."/>
        </authorList>
    </citation>
    <scope>NUCLEOTIDE SEQUENCE [LARGE SCALE GENOMIC DNA]</scope>
    <source>
        <strain evidence="4">DSM 10523 / SB164P1</strain>
    </source>
</reference>
<keyword evidence="2" id="KW-0732">Signal</keyword>
<evidence type="ECO:0008006" key="5">
    <source>
        <dbReference type="Google" id="ProtNLM"/>
    </source>
</evidence>
<protein>
    <recommendedName>
        <fullName evidence="5">PEP-CTERM protein-sorting domain-containing protein</fullName>
    </recommendedName>
</protein>
<feature type="signal peptide" evidence="2">
    <location>
        <begin position="1"/>
        <end position="22"/>
    </location>
</feature>
<dbReference type="Proteomes" id="UP000011724">
    <property type="component" value="Chromosome"/>
</dbReference>
<evidence type="ECO:0000313" key="4">
    <source>
        <dbReference type="Proteomes" id="UP000011724"/>
    </source>
</evidence>
<dbReference type="PATRIC" id="fig|879567.3.peg.3107"/>
<name>M1WY45_PSEP2</name>
<gene>
    <name evidence="3" type="ordered locus">BN4_20056</name>
</gene>
<keyword evidence="1" id="KW-1133">Transmembrane helix</keyword>
<dbReference type="KEGG" id="dpi:BN4_20056"/>
<sequence>MLNAIRFILFAAVLSFPGIASAALWADSGTYSPFSDGETYAVLGSDVGSLAPGTYEFSITYTTLGTWDSESDPEDSMILSAFSDGYSKYFAEAASDMSFSNTYTKTLIFTLTSVLNGIFVQSDVTGIDEKWEFVSASINATPVPGAFWLLGSGLLGLIGLRRRLI</sequence>
<dbReference type="AlphaFoldDB" id="M1WY45"/>
<keyword evidence="4" id="KW-1185">Reference proteome</keyword>
<feature type="transmembrane region" description="Helical" evidence="1">
    <location>
        <begin position="143"/>
        <end position="160"/>
    </location>
</feature>
<reference evidence="3 4" key="1">
    <citation type="journal article" date="2013" name="PLoS ONE">
        <title>The first genomic and proteomic characterization of a deep-sea sulfate reducer: insights into the piezophilic lifestyle of Desulfovibrio piezophilus.</title>
        <authorList>
            <person name="Pradel N."/>
            <person name="Ji B."/>
            <person name="Gimenez G."/>
            <person name="Talla E."/>
            <person name="Lenoble P."/>
            <person name="Garel M."/>
            <person name="Tamburini C."/>
            <person name="Fourquet P."/>
            <person name="Lebrun R."/>
            <person name="Bertin P."/>
            <person name="Denis Y."/>
            <person name="Pophillat M."/>
            <person name="Barbe V."/>
            <person name="Ollivier B."/>
            <person name="Dolla A."/>
        </authorList>
    </citation>
    <scope>NUCLEOTIDE SEQUENCE [LARGE SCALE GENOMIC DNA]</scope>
    <source>
        <strain evidence="4">DSM 10523 / SB164P1</strain>
    </source>
</reference>
<evidence type="ECO:0000313" key="3">
    <source>
        <dbReference type="EMBL" id="CCH50118.1"/>
    </source>
</evidence>
<evidence type="ECO:0000256" key="2">
    <source>
        <dbReference type="SAM" id="SignalP"/>
    </source>
</evidence>